<dbReference type="Pfam" id="PF07685">
    <property type="entry name" value="GATase_3"/>
    <property type="match status" value="1"/>
</dbReference>
<dbReference type="InterPro" id="IPR004484">
    <property type="entry name" value="CbiA/CobB_synth"/>
</dbReference>
<dbReference type="RefSeq" id="WP_078809106.1">
    <property type="nucleotide sequence ID" value="NZ_FUWM01000005.1"/>
</dbReference>
<dbReference type="STRING" id="142842.SAMN02745118_00602"/>
<keyword evidence="6 7" id="KW-0315">Glutamine amidotransferase</keyword>
<dbReference type="InterPro" id="IPR027417">
    <property type="entry name" value="P-loop_NTPase"/>
</dbReference>
<dbReference type="InterPro" id="IPR029062">
    <property type="entry name" value="Class_I_gatase-like"/>
</dbReference>
<comment type="cofactor">
    <cofactor evidence="1 7">
        <name>Mg(2+)</name>
        <dbReference type="ChEBI" id="CHEBI:18420"/>
    </cofactor>
</comment>
<evidence type="ECO:0000256" key="2">
    <source>
        <dbReference type="ARBA" id="ARBA00022598"/>
    </source>
</evidence>
<dbReference type="GO" id="GO:0005524">
    <property type="term" value="F:ATP binding"/>
    <property type="evidence" value="ECO:0007669"/>
    <property type="project" value="UniProtKB-UniRule"/>
</dbReference>
<keyword evidence="11" id="KW-1185">Reference proteome</keyword>
<evidence type="ECO:0000256" key="6">
    <source>
        <dbReference type="ARBA" id="ARBA00022962"/>
    </source>
</evidence>
<gene>
    <name evidence="7" type="primary">cbiA</name>
    <name evidence="10" type="ORF">SAMN02745118_00602</name>
</gene>
<dbReference type="HAMAP" id="MF_00027">
    <property type="entry name" value="CobB_CbiA"/>
    <property type="match status" value="1"/>
</dbReference>
<dbReference type="Proteomes" id="UP000190625">
    <property type="component" value="Unassembled WGS sequence"/>
</dbReference>
<evidence type="ECO:0000259" key="8">
    <source>
        <dbReference type="Pfam" id="PF01656"/>
    </source>
</evidence>
<reference evidence="11" key="1">
    <citation type="submission" date="2017-02" db="EMBL/GenBank/DDBJ databases">
        <authorList>
            <person name="Varghese N."/>
            <person name="Submissions S."/>
        </authorList>
    </citation>
    <scope>NUCLEOTIDE SEQUENCE [LARGE SCALE GENOMIC DNA]</scope>
    <source>
        <strain evidence="11">ATCC BAA-73</strain>
    </source>
</reference>
<dbReference type="OrthoDB" id="9764035at2"/>
<dbReference type="EMBL" id="FUWM01000005">
    <property type="protein sequence ID" value="SJZ37283.1"/>
    <property type="molecule type" value="Genomic_DNA"/>
</dbReference>
<dbReference type="Gene3D" id="3.40.50.880">
    <property type="match status" value="1"/>
</dbReference>
<dbReference type="CDD" id="cd05388">
    <property type="entry name" value="CobB_N"/>
    <property type="match status" value="1"/>
</dbReference>
<proteinExistence type="inferred from homology"/>
<dbReference type="NCBIfam" id="NF002204">
    <property type="entry name" value="PRK01077.1"/>
    <property type="match status" value="1"/>
</dbReference>
<evidence type="ECO:0000256" key="4">
    <source>
        <dbReference type="ARBA" id="ARBA00022840"/>
    </source>
</evidence>
<dbReference type="Gene3D" id="3.40.50.300">
    <property type="entry name" value="P-loop containing nucleotide triphosphate hydrolases"/>
    <property type="match status" value="2"/>
</dbReference>
<dbReference type="InterPro" id="IPR002586">
    <property type="entry name" value="CobQ/CobB/MinD/ParA_Nub-bd_dom"/>
</dbReference>
<dbReference type="PANTHER" id="PTHR43873">
    <property type="entry name" value="COBYRINATE A,C-DIAMIDE SYNTHASE"/>
    <property type="match status" value="1"/>
</dbReference>
<evidence type="ECO:0000313" key="10">
    <source>
        <dbReference type="EMBL" id="SJZ37283.1"/>
    </source>
</evidence>
<dbReference type="InterPro" id="IPR011698">
    <property type="entry name" value="GATase_3"/>
</dbReference>
<dbReference type="PROSITE" id="PS51274">
    <property type="entry name" value="GATASE_COBBQ"/>
    <property type="match status" value="1"/>
</dbReference>
<feature type="domain" description="CobB/CobQ-like glutamine amidotransferase" evidence="9">
    <location>
        <begin position="251"/>
        <end position="443"/>
    </location>
</feature>
<dbReference type="SUPFAM" id="SSF52540">
    <property type="entry name" value="P-loop containing nucleoside triphosphate hydrolases"/>
    <property type="match status" value="1"/>
</dbReference>
<feature type="domain" description="CobQ/CobB/MinD/ParA nucleotide binding" evidence="8">
    <location>
        <begin position="6"/>
        <end position="191"/>
    </location>
</feature>
<comment type="miscellaneous">
    <text evidence="7">The a and c carboxylates of cobyrinate are activated for nucleophilic attack via formation of a phosphorylated intermediate by ATP. CbiA catalyzes first the amidation of the c-carboxylate, and then that of the a-carboxylate.</text>
</comment>
<dbReference type="GO" id="GO:0042242">
    <property type="term" value="F:cobyrinic acid a,c-diamide synthase activity"/>
    <property type="evidence" value="ECO:0007669"/>
    <property type="project" value="UniProtKB-UniRule"/>
</dbReference>
<feature type="active site" description="Nucleophile" evidence="7">
    <location>
        <position position="333"/>
    </location>
</feature>
<comment type="catalytic activity">
    <reaction evidence="7">
        <text>cob(II)yrinate + 2 L-glutamine + 2 ATP + 2 H2O = cob(II)yrinate a,c diamide + 2 L-glutamate + 2 ADP + 2 phosphate + 2 H(+)</text>
        <dbReference type="Rhea" id="RHEA:26289"/>
        <dbReference type="ChEBI" id="CHEBI:15377"/>
        <dbReference type="ChEBI" id="CHEBI:15378"/>
        <dbReference type="ChEBI" id="CHEBI:29985"/>
        <dbReference type="ChEBI" id="CHEBI:30616"/>
        <dbReference type="ChEBI" id="CHEBI:43474"/>
        <dbReference type="ChEBI" id="CHEBI:58359"/>
        <dbReference type="ChEBI" id="CHEBI:58537"/>
        <dbReference type="ChEBI" id="CHEBI:58894"/>
        <dbReference type="ChEBI" id="CHEBI:456216"/>
        <dbReference type="EC" id="6.3.5.11"/>
    </reaction>
</comment>
<keyword evidence="4 7" id="KW-0067">ATP-binding</keyword>
<comment type="similarity">
    <text evidence="7">Belongs to the CobB/CbiA family.</text>
</comment>
<keyword evidence="2 7" id="KW-0436">Ligase</keyword>
<dbReference type="CDD" id="cd03130">
    <property type="entry name" value="GATase1_CobB"/>
    <property type="match status" value="1"/>
</dbReference>
<dbReference type="AlphaFoldDB" id="A0A1T4K4K7"/>
<evidence type="ECO:0000256" key="5">
    <source>
        <dbReference type="ARBA" id="ARBA00022842"/>
    </source>
</evidence>
<dbReference type="EC" id="6.3.5.11" evidence="7"/>
<dbReference type="GO" id="GO:0009236">
    <property type="term" value="P:cobalamin biosynthetic process"/>
    <property type="evidence" value="ECO:0007669"/>
    <property type="project" value="UniProtKB-UniRule"/>
</dbReference>
<accession>A0A1T4K4K7</accession>
<comment type="pathway">
    <text evidence="7">Cofactor biosynthesis; adenosylcobalamin biosynthesis; cob(II)yrinate a,c-diamide from sirohydrochlorin (anaerobic route): step 10/10.</text>
</comment>
<name>A0A1T4K4K7_9FIRM</name>
<evidence type="ECO:0000259" key="9">
    <source>
        <dbReference type="Pfam" id="PF07685"/>
    </source>
</evidence>
<evidence type="ECO:0000256" key="7">
    <source>
        <dbReference type="HAMAP-Rule" id="MF_00027"/>
    </source>
</evidence>
<sequence>MTQPRILIAGTQSGVGKTTLTIGLMAAMKKKGYKVQPYKVGPDYIDPGFHTIATGRVSRNLDSWMIPEERLIEIFLRNSQGADLSIIEGVMGLFDGHRKEEGKGSSADVAKILSTPVILVIDAKKLAQSGAALAYGYQNYNSDLNLIGVILNRVGSASHYQMIKEPIEELGISVLGYIPNQQQLELPERHLGLVPTAETPLLDDYIDELAEVILKYLDLNQLYELATETNDLELGEENLFIDQKSKTDIKLAVARDEAFNFYYEDNLELLESRGVKIEYFSPVNDERLPENIDGLYIGGGFPESFLEELSNNHSMRENIKKMIELGIPTYAECGGLMYLTEKIINFDGKEYEMVKVIPGVTAMQDRLQAMGYVKANVEVDNILLSKGQDIRGHEFHHSKLSDLPKDYEAAYTLTGGKGADGRLEGYVEDDLLATYLHLHFANNPRVVDNFIQKCEEFSGGVIYDEE</sequence>
<dbReference type="NCBIfam" id="TIGR00379">
    <property type="entry name" value="cobB"/>
    <property type="match status" value="1"/>
</dbReference>
<keyword evidence="3 7" id="KW-0547">Nucleotide-binding</keyword>
<organism evidence="10 11">
    <name type="scientific">Selenihalanaerobacter shriftii</name>
    <dbReference type="NCBI Taxonomy" id="142842"/>
    <lineage>
        <taxon>Bacteria</taxon>
        <taxon>Bacillati</taxon>
        <taxon>Bacillota</taxon>
        <taxon>Clostridia</taxon>
        <taxon>Halanaerobiales</taxon>
        <taxon>Halobacteroidaceae</taxon>
        <taxon>Selenihalanaerobacter</taxon>
    </lineage>
</organism>
<dbReference type="Pfam" id="PF01656">
    <property type="entry name" value="CbiA"/>
    <property type="match status" value="1"/>
</dbReference>
<dbReference type="PANTHER" id="PTHR43873:SF1">
    <property type="entry name" value="COBYRINATE A,C-DIAMIDE SYNTHASE"/>
    <property type="match status" value="1"/>
</dbReference>
<evidence type="ECO:0000256" key="3">
    <source>
        <dbReference type="ARBA" id="ARBA00022741"/>
    </source>
</evidence>
<protein>
    <recommendedName>
        <fullName evidence="7">Cobyrinate a,c-diamide synthase</fullName>
        <ecNumber evidence="7">6.3.5.11</ecNumber>
    </recommendedName>
    <alternativeName>
        <fullName evidence="7">Cobyrinic acid a,c-diamide synthetase</fullName>
    </alternativeName>
</protein>
<comment type="domain">
    <text evidence="7">Comprises of two domains. The C-terminal domain contains the binding site for glutamine and catalyzes the hydrolysis of this substrate to glutamate and ammonia. The N-terminal domain is anticipated to bind ATP and cobyrinate and catalyzes the ultimate synthesis of the diamide product. The ammonia produced via the glutaminase domain is probably translocated to the adjacent domain via a molecular tunnel, where it reacts with an activated intermediate.</text>
</comment>
<keyword evidence="7" id="KW-0169">Cobalamin biosynthesis</keyword>
<dbReference type="SUPFAM" id="SSF52317">
    <property type="entry name" value="Class I glutamine amidotransferase-like"/>
    <property type="match status" value="1"/>
</dbReference>
<evidence type="ECO:0000256" key="1">
    <source>
        <dbReference type="ARBA" id="ARBA00001946"/>
    </source>
</evidence>
<dbReference type="UniPathway" id="UPA00148">
    <property type="reaction ID" value="UER00231"/>
</dbReference>
<evidence type="ECO:0000313" key="11">
    <source>
        <dbReference type="Proteomes" id="UP000190625"/>
    </source>
</evidence>
<feature type="site" description="Increases nucleophilicity of active site Cys" evidence="7">
    <location>
        <position position="437"/>
    </location>
</feature>
<keyword evidence="5 7" id="KW-0460">Magnesium</keyword>
<comment type="function">
    <text evidence="7">Catalyzes the ATP-dependent amidation of the two carboxylate groups at positions a and c of cobyrinate, using either L-glutamine or ammonia as the nitrogen source.</text>
</comment>